<feature type="compositionally biased region" description="Polar residues" evidence="1">
    <location>
        <begin position="1"/>
        <end position="12"/>
    </location>
</feature>
<feature type="region of interest" description="Disordered" evidence="1">
    <location>
        <begin position="1"/>
        <end position="23"/>
    </location>
</feature>
<keyword evidence="3" id="KW-1185">Reference proteome</keyword>
<organism evidence="2 3">
    <name type="scientific">Humicola insolens</name>
    <name type="common">Soft-rot fungus</name>
    <dbReference type="NCBI Taxonomy" id="85995"/>
    <lineage>
        <taxon>Eukaryota</taxon>
        <taxon>Fungi</taxon>
        <taxon>Dikarya</taxon>
        <taxon>Ascomycota</taxon>
        <taxon>Pezizomycotina</taxon>
        <taxon>Sordariomycetes</taxon>
        <taxon>Sordariomycetidae</taxon>
        <taxon>Sordariales</taxon>
        <taxon>Chaetomiaceae</taxon>
        <taxon>Mycothermus</taxon>
    </lineage>
</organism>
<protein>
    <submittedName>
        <fullName evidence="2">Uncharacterized protein</fullName>
    </submittedName>
</protein>
<accession>A0ABR3VRG4</accession>
<dbReference type="EMBL" id="JAZGSY010000002">
    <property type="protein sequence ID" value="KAL1844255.1"/>
    <property type="molecule type" value="Genomic_DNA"/>
</dbReference>
<proteinExistence type="predicted"/>
<comment type="caution">
    <text evidence="2">The sequence shown here is derived from an EMBL/GenBank/DDBJ whole genome shotgun (WGS) entry which is preliminary data.</text>
</comment>
<feature type="region of interest" description="Disordered" evidence="1">
    <location>
        <begin position="74"/>
        <end position="130"/>
    </location>
</feature>
<evidence type="ECO:0000256" key="1">
    <source>
        <dbReference type="SAM" id="MobiDB-lite"/>
    </source>
</evidence>
<sequence>MPSVAQESPSVQSKKRRRDDHEDHILSRECLAEKTFNHEVPFTHHQYGPLVAQKFIPFPAGKRQRTVDIDIDADHEPMQHSPSGSNPGRHTHYDEIGHRDHRLRKDTSTARYQSDEKARSSSTAPVTRPSTSSLMARCHVCSRKPSKKSDLDSFADCHGCGQRTCYVCIRECLGWGPNITMPTPDILTRSLPPIPLATATITTPTITSPTEEPVDTSFTMLDADAADDDHDKPSPQPQPPSKSSLGTQHEQQELRWATTGGGHRRVVCSRCCVERGSDGDVVCLGCLPFVEG</sequence>
<feature type="compositionally biased region" description="Polar residues" evidence="1">
    <location>
        <begin position="120"/>
        <end position="130"/>
    </location>
</feature>
<evidence type="ECO:0000313" key="2">
    <source>
        <dbReference type="EMBL" id="KAL1844255.1"/>
    </source>
</evidence>
<feature type="compositionally biased region" description="Basic and acidic residues" evidence="1">
    <location>
        <begin position="91"/>
        <end position="119"/>
    </location>
</feature>
<gene>
    <name evidence="2" type="ORF">VTJ49DRAFT_2312</name>
</gene>
<reference evidence="2 3" key="1">
    <citation type="journal article" date="2024" name="Commun. Biol.">
        <title>Comparative genomic analysis of thermophilic fungi reveals convergent evolutionary adaptations and gene losses.</title>
        <authorList>
            <person name="Steindorff A.S."/>
            <person name="Aguilar-Pontes M.V."/>
            <person name="Robinson A.J."/>
            <person name="Andreopoulos B."/>
            <person name="LaButti K."/>
            <person name="Kuo A."/>
            <person name="Mondo S."/>
            <person name="Riley R."/>
            <person name="Otillar R."/>
            <person name="Haridas S."/>
            <person name="Lipzen A."/>
            <person name="Grimwood J."/>
            <person name="Schmutz J."/>
            <person name="Clum A."/>
            <person name="Reid I.D."/>
            <person name="Moisan M.C."/>
            <person name="Butler G."/>
            <person name="Nguyen T.T.M."/>
            <person name="Dewar K."/>
            <person name="Conant G."/>
            <person name="Drula E."/>
            <person name="Henrissat B."/>
            <person name="Hansel C."/>
            <person name="Singer S."/>
            <person name="Hutchinson M.I."/>
            <person name="de Vries R.P."/>
            <person name="Natvig D.O."/>
            <person name="Powell A.J."/>
            <person name="Tsang A."/>
            <person name="Grigoriev I.V."/>
        </authorList>
    </citation>
    <scope>NUCLEOTIDE SEQUENCE [LARGE SCALE GENOMIC DNA]</scope>
    <source>
        <strain evidence="2 3">CBS 620.91</strain>
    </source>
</reference>
<evidence type="ECO:0000313" key="3">
    <source>
        <dbReference type="Proteomes" id="UP001583172"/>
    </source>
</evidence>
<feature type="region of interest" description="Disordered" evidence="1">
    <location>
        <begin position="224"/>
        <end position="259"/>
    </location>
</feature>
<name>A0ABR3VRG4_HUMIN</name>
<dbReference type="Proteomes" id="UP001583172">
    <property type="component" value="Unassembled WGS sequence"/>
</dbReference>